<name>A0ABT2YKT8_9BURK</name>
<dbReference type="Proteomes" id="UP001209701">
    <property type="component" value="Unassembled WGS sequence"/>
</dbReference>
<accession>A0ABT2YKT8</accession>
<comment type="caution">
    <text evidence="2">The sequence shown here is derived from an EMBL/GenBank/DDBJ whole genome shotgun (WGS) entry which is preliminary data.</text>
</comment>
<keyword evidence="3" id="KW-1185">Reference proteome</keyword>
<gene>
    <name evidence="2" type="ORF">LNV07_21520</name>
</gene>
<dbReference type="RefSeq" id="WP_263573263.1">
    <property type="nucleotide sequence ID" value="NZ_JAJIRN010000010.1"/>
</dbReference>
<proteinExistence type="predicted"/>
<organism evidence="2 3">
    <name type="scientific">Roseateles oligotrophus</name>
    <dbReference type="NCBI Taxonomy" id="1769250"/>
    <lineage>
        <taxon>Bacteria</taxon>
        <taxon>Pseudomonadati</taxon>
        <taxon>Pseudomonadota</taxon>
        <taxon>Betaproteobacteria</taxon>
        <taxon>Burkholderiales</taxon>
        <taxon>Sphaerotilaceae</taxon>
        <taxon>Roseateles</taxon>
    </lineage>
</organism>
<evidence type="ECO:0000256" key="1">
    <source>
        <dbReference type="SAM" id="MobiDB-lite"/>
    </source>
</evidence>
<dbReference type="EMBL" id="JAJIRN010000010">
    <property type="protein sequence ID" value="MCV2370673.1"/>
    <property type="molecule type" value="Genomic_DNA"/>
</dbReference>
<reference evidence="2 3" key="1">
    <citation type="submission" date="2021-11" db="EMBL/GenBank/DDBJ databases">
        <authorList>
            <person name="Liang Q."/>
            <person name="Mou H."/>
            <person name="Liu Z."/>
        </authorList>
    </citation>
    <scope>NUCLEOTIDE SEQUENCE [LARGE SCALE GENOMIC DNA]</scope>
    <source>
        <strain evidence="2 3">CHU3</strain>
    </source>
</reference>
<evidence type="ECO:0000313" key="2">
    <source>
        <dbReference type="EMBL" id="MCV2370673.1"/>
    </source>
</evidence>
<protein>
    <submittedName>
        <fullName evidence="2">Uncharacterized protein</fullName>
    </submittedName>
</protein>
<feature type="region of interest" description="Disordered" evidence="1">
    <location>
        <begin position="1"/>
        <end position="20"/>
    </location>
</feature>
<sequence length="57" mass="6597">MKSQQHSSEPQPRRLPCPELQAGQADYKGRKHEAFEAGNFGSDRRSLARAIRFDRKR</sequence>
<evidence type="ECO:0000313" key="3">
    <source>
        <dbReference type="Proteomes" id="UP001209701"/>
    </source>
</evidence>
<feature type="compositionally biased region" description="Polar residues" evidence="1">
    <location>
        <begin position="1"/>
        <end position="10"/>
    </location>
</feature>